<evidence type="ECO:0000256" key="2">
    <source>
        <dbReference type="ARBA" id="ARBA00008536"/>
    </source>
</evidence>
<comment type="similarity">
    <text evidence="2">In the N-terminal section; belongs to the leguminous lectin family.</text>
</comment>
<dbReference type="CDD" id="cd06899">
    <property type="entry name" value="lectin_legume_LecRK_Arcelin_ConA"/>
    <property type="match status" value="1"/>
</dbReference>
<dbReference type="GO" id="GO:0005524">
    <property type="term" value="F:ATP binding"/>
    <property type="evidence" value="ECO:0007669"/>
    <property type="project" value="UniProtKB-UniRule"/>
</dbReference>
<evidence type="ECO:0000256" key="7">
    <source>
        <dbReference type="ARBA" id="ARBA00022729"/>
    </source>
</evidence>
<keyword evidence="5" id="KW-0808">Transferase</keyword>
<dbReference type="FunFam" id="1.10.510.10:FF:000240">
    <property type="entry name" value="Lectin-domain containing receptor kinase A4.3"/>
    <property type="match status" value="1"/>
</dbReference>
<evidence type="ECO:0000256" key="16">
    <source>
        <dbReference type="PROSITE-ProRule" id="PRU10141"/>
    </source>
</evidence>
<keyword evidence="10" id="KW-0418">Kinase</keyword>
<dbReference type="GO" id="GO:0004672">
    <property type="term" value="F:protein kinase activity"/>
    <property type="evidence" value="ECO:0007669"/>
    <property type="project" value="InterPro"/>
</dbReference>
<dbReference type="PANTHER" id="PTHR27007">
    <property type="match status" value="1"/>
</dbReference>
<evidence type="ECO:0000256" key="9">
    <source>
        <dbReference type="ARBA" id="ARBA00022741"/>
    </source>
</evidence>
<evidence type="ECO:0000256" key="14">
    <source>
        <dbReference type="ARBA" id="ARBA00023170"/>
    </source>
</evidence>
<organism evidence="20 21">
    <name type="scientific">Rhynchospora tenuis</name>
    <dbReference type="NCBI Taxonomy" id="198213"/>
    <lineage>
        <taxon>Eukaryota</taxon>
        <taxon>Viridiplantae</taxon>
        <taxon>Streptophyta</taxon>
        <taxon>Embryophyta</taxon>
        <taxon>Tracheophyta</taxon>
        <taxon>Spermatophyta</taxon>
        <taxon>Magnoliopsida</taxon>
        <taxon>Liliopsida</taxon>
        <taxon>Poales</taxon>
        <taxon>Cyperaceae</taxon>
        <taxon>Cyperoideae</taxon>
        <taxon>Rhynchosporeae</taxon>
        <taxon>Rhynchospora</taxon>
    </lineage>
</organism>
<comment type="subcellular location">
    <subcellularLocation>
        <location evidence="1">Cell membrane</location>
        <topology evidence="1">Single-pass type I membrane protein</topology>
    </subcellularLocation>
</comment>
<dbReference type="InterPro" id="IPR001220">
    <property type="entry name" value="Legume_lectin_dom"/>
</dbReference>
<evidence type="ECO:0000256" key="8">
    <source>
        <dbReference type="ARBA" id="ARBA00022734"/>
    </source>
</evidence>
<name>A0AAD6ERY0_9POAL</name>
<dbReference type="PROSITE" id="PS00108">
    <property type="entry name" value="PROTEIN_KINASE_ST"/>
    <property type="match status" value="1"/>
</dbReference>
<feature type="domain" description="Protein kinase" evidence="19">
    <location>
        <begin position="339"/>
        <end position="609"/>
    </location>
</feature>
<keyword evidence="15" id="KW-0325">Glycoprotein</keyword>
<keyword evidence="12 17" id="KW-1133">Transmembrane helix</keyword>
<dbReference type="InterPro" id="IPR050528">
    <property type="entry name" value="L-type_Lectin-RKs"/>
</dbReference>
<accession>A0AAD6ERY0</accession>
<feature type="transmembrane region" description="Helical" evidence="17">
    <location>
        <begin position="268"/>
        <end position="293"/>
    </location>
</feature>
<comment type="similarity">
    <text evidence="3">In the C-terminal section; belongs to the protein kinase superfamily. Ser/Thr protein kinase family.</text>
</comment>
<evidence type="ECO:0000256" key="4">
    <source>
        <dbReference type="ARBA" id="ARBA00022475"/>
    </source>
</evidence>
<sequence length="659" mass="72828">MARPHFSSSSQFILLLLLSLIPYSLSISFSYPSFNQTSQGIQYQGQAGFFNNSIHLTSSQPDSVGRAVYYQSVPIWDSLTSNVTDFTTSFSFIVDGSDDSDGLAFFLAPYPSVAPAKSDGTYLALFNGSVDTIQPSQIMAVEFDSFGISPQSNGRIKQDTEINNFSVTTVTLNASVSQGITAFAVVNYNYSTRNFTVSLSFPAGTVGRQNWSVSHTCDLKETLPSEVAVGFSSSMNNASQPHRILSWNFTSTLEKSQASVEGKNSNKLAVGLGAGFAVAALFVLGLIGFFICWRRRVHKMERLEQYSTAIDLSIDQAFGKGAGPRRFTYAQLLHATRNFSEDRKLGSGGSGEVYRGNLTDPNIQVAVKRISSSEKGKKEYISEVTIISSIRHRNLVQLIGFCHEKGDLLLVYEFMSNGSLDTHLYNKDHVLAWPERYKVITGVASALLYLHEECEQCVVHRDIKPSNVMLDSDFNPKLGDFGLARLMDHDNESLTTRLAGTFGYIAPEYGASGKASKETDIFSFGVVTLEILCGRKPIKRNQEEEDADLVQWVWENYGRGAALTVVDERLQMDFEASRVERMIAVGLWCAHPDSTQRPTIRQVINAINFDGPLPELPPRMPVAMYRQPYIFSESSSSQNPYSADIYSFSSVTNSAVLGR</sequence>
<evidence type="ECO:0000256" key="13">
    <source>
        <dbReference type="ARBA" id="ARBA00023136"/>
    </source>
</evidence>
<dbReference type="InterPro" id="IPR017441">
    <property type="entry name" value="Protein_kinase_ATP_BS"/>
</dbReference>
<evidence type="ECO:0000313" key="21">
    <source>
        <dbReference type="Proteomes" id="UP001210211"/>
    </source>
</evidence>
<keyword evidence="11 16" id="KW-0067">ATP-binding</keyword>
<reference evidence="20 21" key="1">
    <citation type="journal article" date="2022" name="Cell">
        <title>Repeat-based holocentromeres influence genome architecture and karyotype evolution.</title>
        <authorList>
            <person name="Hofstatter P.G."/>
            <person name="Thangavel G."/>
            <person name="Lux T."/>
            <person name="Neumann P."/>
            <person name="Vondrak T."/>
            <person name="Novak P."/>
            <person name="Zhang M."/>
            <person name="Costa L."/>
            <person name="Castellani M."/>
            <person name="Scott A."/>
            <person name="Toegelov H."/>
            <person name="Fuchs J."/>
            <person name="Mata-Sucre Y."/>
            <person name="Dias Y."/>
            <person name="Vanzela A.L.L."/>
            <person name="Huettel B."/>
            <person name="Almeida C.C.S."/>
            <person name="Simkova H."/>
            <person name="Souza G."/>
            <person name="Pedrosa-Harand A."/>
            <person name="Macas J."/>
            <person name="Mayer K.F.X."/>
            <person name="Houben A."/>
            <person name="Marques A."/>
        </authorList>
    </citation>
    <scope>NUCLEOTIDE SEQUENCE [LARGE SCALE GENOMIC DNA]</scope>
    <source>
        <strain evidence="20">RhyTen1mFocal</strain>
    </source>
</reference>
<dbReference type="InterPro" id="IPR000719">
    <property type="entry name" value="Prot_kinase_dom"/>
</dbReference>
<dbReference type="InterPro" id="IPR008271">
    <property type="entry name" value="Ser/Thr_kinase_AS"/>
</dbReference>
<keyword evidence="7 18" id="KW-0732">Signal</keyword>
<gene>
    <name evidence="20" type="ORF">LUZ61_002703</name>
</gene>
<dbReference type="Pfam" id="PF00139">
    <property type="entry name" value="Lectin_legB"/>
    <property type="match status" value="1"/>
</dbReference>
<evidence type="ECO:0000256" key="15">
    <source>
        <dbReference type="ARBA" id="ARBA00023180"/>
    </source>
</evidence>
<dbReference type="Gene3D" id="1.10.510.10">
    <property type="entry name" value="Transferase(Phosphotransferase) domain 1"/>
    <property type="match status" value="1"/>
</dbReference>
<dbReference type="InterPro" id="IPR013320">
    <property type="entry name" value="ConA-like_dom_sf"/>
</dbReference>
<evidence type="ECO:0000256" key="10">
    <source>
        <dbReference type="ARBA" id="ARBA00022777"/>
    </source>
</evidence>
<evidence type="ECO:0000256" key="18">
    <source>
        <dbReference type="SAM" id="SignalP"/>
    </source>
</evidence>
<feature type="signal peptide" evidence="18">
    <location>
        <begin position="1"/>
        <end position="26"/>
    </location>
</feature>
<dbReference type="AlphaFoldDB" id="A0AAD6ERY0"/>
<keyword evidence="4" id="KW-1003">Cell membrane</keyword>
<dbReference type="PROSITE" id="PS50011">
    <property type="entry name" value="PROTEIN_KINASE_DOM"/>
    <property type="match status" value="1"/>
</dbReference>
<evidence type="ECO:0000256" key="1">
    <source>
        <dbReference type="ARBA" id="ARBA00004251"/>
    </source>
</evidence>
<evidence type="ECO:0000259" key="19">
    <source>
        <dbReference type="PROSITE" id="PS50011"/>
    </source>
</evidence>
<dbReference type="EMBL" id="JAMRDG010000001">
    <property type="protein sequence ID" value="KAJ3698998.1"/>
    <property type="molecule type" value="Genomic_DNA"/>
</dbReference>
<dbReference type="Gene3D" id="2.60.120.200">
    <property type="match status" value="1"/>
</dbReference>
<dbReference type="GO" id="GO:0005886">
    <property type="term" value="C:plasma membrane"/>
    <property type="evidence" value="ECO:0007669"/>
    <property type="project" value="UniProtKB-SubCell"/>
</dbReference>
<evidence type="ECO:0000256" key="5">
    <source>
        <dbReference type="ARBA" id="ARBA00022679"/>
    </source>
</evidence>
<evidence type="ECO:0000313" key="20">
    <source>
        <dbReference type="EMBL" id="KAJ3698998.1"/>
    </source>
</evidence>
<dbReference type="SUPFAM" id="SSF56112">
    <property type="entry name" value="Protein kinase-like (PK-like)"/>
    <property type="match status" value="1"/>
</dbReference>
<evidence type="ECO:0000256" key="12">
    <source>
        <dbReference type="ARBA" id="ARBA00022989"/>
    </source>
</evidence>
<keyword evidence="21" id="KW-1185">Reference proteome</keyword>
<dbReference type="GO" id="GO:0030246">
    <property type="term" value="F:carbohydrate binding"/>
    <property type="evidence" value="ECO:0007669"/>
    <property type="project" value="UniProtKB-KW"/>
</dbReference>
<keyword evidence="8" id="KW-0430">Lectin</keyword>
<dbReference type="PROSITE" id="PS00107">
    <property type="entry name" value="PROTEIN_KINASE_ATP"/>
    <property type="match status" value="1"/>
</dbReference>
<dbReference type="Proteomes" id="UP001210211">
    <property type="component" value="Unassembled WGS sequence"/>
</dbReference>
<keyword evidence="14" id="KW-0675">Receptor</keyword>
<keyword evidence="9 16" id="KW-0547">Nucleotide-binding</keyword>
<dbReference type="InterPro" id="IPR011009">
    <property type="entry name" value="Kinase-like_dom_sf"/>
</dbReference>
<dbReference type="CDD" id="cd14066">
    <property type="entry name" value="STKc_IRAK"/>
    <property type="match status" value="1"/>
</dbReference>
<feature type="chain" id="PRO_5041899723" description="Protein kinase domain-containing protein" evidence="18">
    <location>
        <begin position="27"/>
        <end position="659"/>
    </location>
</feature>
<evidence type="ECO:0000256" key="3">
    <source>
        <dbReference type="ARBA" id="ARBA00010217"/>
    </source>
</evidence>
<keyword evidence="13 17" id="KW-0472">Membrane</keyword>
<evidence type="ECO:0000256" key="6">
    <source>
        <dbReference type="ARBA" id="ARBA00022692"/>
    </source>
</evidence>
<comment type="caution">
    <text evidence="20">The sequence shown here is derived from an EMBL/GenBank/DDBJ whole genome shotgun (WGS) entry which is preliminary data.</text>
</comment>
<dbReference type="GO" id="GO:0002229">
    <property type="term" value="P:defense response to oomycetes"/>
    <property type="evidence" value="ECO:0007669"/>
    <property type="project" value="UniProtKB-ARBA"/>
</dbReference>
<protein>
    <recommendedName>
        <fullName evidence="19">Protein kinase domain-containing protein</fullName>
    </recommendedName>
</protein>
<feature type="binding site" evidence="16">
    <location>
        <position position="368"/>
    </location>
    <ligand>
        <name>ATP</name>
        <dbReference type="ChEBI" id="CHEBI:30616"/>
    </ligand>
</feature>
<proteinExistence type="inferred from homology"/>
<evidence type="ECO:0000256" key="11">
    <source>
        <dbReference type="ARBA" id="ARBA00022840"/>
    </source>
</evidence>
<dbReference type="SMART" id="SM00220">
    <property type="entry name" value="S_TKc"/>
    <property type="match status" value="1"/>
</dbReference>
<dbReference type="Pfam" id="PF00069">
    <property type="entry name" value="Pkinase"/>
    <property type="match status" value="1"/>
</dbReference>
<keyword evidence="6 17" id="KW-0812">Transmembrane</keyword>
<dbReference type="FunFam" id="3.30.200.20:FF:000168">
    <property type="entry name" value="L-type lectin-domain containing receptor kinase IX.1"/>
    <property type="match status" value="1"/>
</dbReference>
<evidence type="ECO:0000256" key="17">
    <source>
        <dbReference type="SAM" id="Phobius"/>
    </source>
</evidence>
<dbReference type="Gene3D" id="3.30.200.20">
    <property type="entry name" value="Phosphorylase Kinase, domain 1"/>
    <property type="match status" value="1"/>
</dbReference>
<dbReference type="SUPFAM" id="SSF49899">
    <property type="entry name" value="Concanavalin A-like lectins/glucanases"/>
    <property type="match status" value="1"/>
</dbReference>